<accession>A0A1Q5TMW4</accession>
<keyword evidence="3" id="KW-1185">Reference proteome</keyword>
<proteinExistence type="predicted"/>
<dbReference type="AlphaFoldDB" id="A0A1Q5TMW4"/>
<dbReference type="EMBL" id="MKGQ01000023">
    <property type="protein sequence ID" value="OKP01568.1"/>
    <property type="molecule type" value="Genomic_DNA"/>
</dbReference>
<dbReference type="OrthoDB" id="6894922at2"/>
<feature type="domain" description="Tox-REase-5" evidence="1">
    <location>
        <begin position="117"/>
        <end position="205"/>
    </location>
</feature>
<dbReference type="RefSeq" id="WP_074024470.1">
    <property type="nucleotide sequence ID" value="NZ_CAWNAG010000129.1"/>
</dbReference>
<organism evidence="2 3">
    <name type="scientific">Xenorhabdus eapokensis</name>
    <dbReference type="NCBI Taxonomy" id="1873482"/>
    <lineage>
        <taxon>Bacteria</taxon>
        <taxon>Pseudomonadati</taxon>
        <taxon>Pseudomonadota</taxon>
        <taxon>Gammaproteobacteria</taxon>
        <taxon>Enterobacterales</taxon>
        <taxon>Morganellaceae</taxon>
        <taxon>Xenorhabdus</taxon>
    </lineage>
</organism>
<sequence>MPVPLVLGAPAAGAALVAAAEWTLAACVTGLVAVGIMEGTKDTTADDIEIKPKKPKTRTEEEIENDINIGKAKSKARIEEIEKSGALSRSTEKCNSCPASTGIAKNESRNFGDPINLKYQVYITKAPFGSGWVQEWDYVSVSFDGFQPPSCLLQETKGAYDQFFIAEGMLKKFYSGVRGTIQQAHTQSFVVELTPPNKLAWYFMERLSFMYFKKLFKEDGLIMSVYHVPMV</sequence>
<dbReference type="Proteomes" id="UP000186268">
    <property type="component" value="Unassembled WGS sequence"/>
</dbReference>
<evidence type="ECO:0000313" key="3">
    <source>
        <dbReference type="Proteomes" id="UP000186268"/>
    </source>
</evidence>
<evidence type="ECO:0000313" key="2">
    <source>
        <dbReference type="EMBL" id="OKP01568.1"/>
    </source>
</evidence>
<name>A0A1Q5TMW4_9GAMM</name>
<dbReference type="Pfam" id="PF15648">
    <property type="entry name" value="Tox-REase-5"/>
    <property type="match status" value="1"/>
</dbReference>
<evidence type="ECO:0000259" key="1">
    <source>
        <dbReference type="Pfam" id="PF15648"/>
    </source>
</evidence>
<protein>
    <recommendedName>
        <fullName evidence="1">Tox-REase-5 domain-containing protein</fullName>
    </recommendedName>
</protein>
<reference evidence="2 3" key="1">
    <citation type="submission" date="2016-09" db="EMBL/GenBank/DDBJ databases">
        <title>Xenorhabdus thuongxuanensis sp. nov. and Xenorhabdus eapokensis sp. nov., isolated from Steinernema species.</title>
        <authorList>
            <person name="Kaempfer P."/>
            <person name="Tobias N.J."/>
            <person name="Phan Ke L."/>
            <person name="Bode H.B."/>
            <person name="Glaeser S.P."/>
        </authorList>
    </citation>
    <scope>NUCLEOTIDE SEQUENCE [LARGE SCALE GENOMIC DNA]</scope>
    <source>
        <strain evidence="2 3">DL20</strain>
    </source>
</reference>
<dbReference type="STRING" id="1873482.Xedl_02842"/>
<gene>
    <name evidence="2" type="ORF">Xedl_02842</name>
</gene>
<comment type="caution">
    <text evidence="2">The sequence shown here is derived from an EMBL/GenBank/DDBJ whole genome shotgun (WGS) entry which is preliminary data.</text>
</comment>
<dbReference type="InterPro" id="IPR028904">
    <property type="entry name" value="Tox-REase-5_dom"/>
</dbReference>